<dbReference type="EMBL" id="FNQC01000023">
    <property type="protein sequence ID" value="SDZ55305.1"/>
    <property type="molecule type" value="Genomic_DNA"/>
</dbReference>
<evidence type="ECO:0000313" key="1">
    <source>
        <dbReference type="EMBL" id="SDZ55305.1"/>
    </source>
</evidence>
<name>A0A1H3U0B7_9BACT</name>
<dbReference type="RefSeq" id="WP_019600394.1">
    <property type="nucleotide sequence ID" value="NZ_FNQC01000023.1"/>
</dbReference>
<reference evidence="1 2" key="1">
    <citation type="submission" date="2016-10" db="EMBL/GenBank/DDBJ databases">
        <authorList>
            <person name="Varghese N."/>
            <person name="Submissions S."/>
        </authorList>
    </citation>
    <scope>NUCLEOTIDE SEQUENCE [LARGE SCALE GENOMIC DNA]</scope>
    <source>
        <strain evidence="1 2">DSM 17997</strain>
    </source>
</reference>
<dbReference type="Pfam" id="PF13692">
    <property type="entry name" value="Glyco_trans_1_4"/>
    <property type="match status" value="1"/>
</dbReference>
<sequence>MKSNKRILIALHRFAVGGAETQALYLSEHLKENGYEIIVGAFGSEEGTGLQRFKRAGIDTIHWGFQEKLILNPENSLFGKARKYRFLIKLIWKVRLLKIDTVIPFTYPANIIFCNWFQKMKVKKCFWNQRDSGIMFQGIKLEKMGLILASKIISNSKPGKLFLQKHTEKEIFIIHNGVKIPENSGFSEDKKNKYRVVKIANLHGYKDHLTILEAWNLVVVEFGQEKVELLFAGRKLDAYQKLKAYVVENKLEKSVIFLGEVENVPFLLASANLAVFSSIKEGLPNGILESMAAGLPIVATDILGAREALGEDYPFLVPPKDPVSFAKKITSMITDHHKLEENRMQNKKRVIELFSMEIMGGKYIQLIENE</sequence>
<dbReference type="Proteomes" id="UP000199663">
    <property type="component" value="Unassembled WGS sequence"/>
</dbReference>
<protein>
    <submittedName>
        <fullName evidence="1">Glycosyltransferase involved in cell wall bisynthesis</fullName>
    </submittedName>
</protein>
<gene>
    <name evidence="1" type="ORF">SAMN05444412_12334</name>
</gene>
<organism evidence="1 2">
    <name type="scientific">Rhodonellum ikkaensis</name>
    <dbReference type="NCBI Taxonomy" id="336829"/>
    <lineage>
        <taxon>Bacteria</taxon>
        <taxon>Pseudomonadati</taxon>
        <taxon>Bacteroidota</taxon>
        <taxon>Cytophagia</taxon>
        <taxon>Cytophagales</taxon>
        <taxon>Cytophagaceae</taxon>
        <taxon>Rhodonellum</taxon>
    </lineage>
</organism>
<keyword evidence="2" id="KW-1185">Reference proteome</keyword>
<proteinExistence type="predicted"/>
<dbReference type="PANTHER" id="PTHR12526">
    <property type="entry name" value="GLYCOSYLTRANSFERASE"/>
    <property type="match status" value="1"/>
</dbReference>
<dbReference type="SUPFAM" id="SSF53756">
    <property type="entry name" value="UDP-Glycosyltransferase/glycogen phosphorylase"/>
    <property type="match status" value="1"/>
</dbReference>
<dbReference type="PANTHER" id="PTHR12526:SF630">
    <property type="entry name" value="GLYCOSYLTRANSFERASE"/>
    <property type="match status" value="1"/>
</dbReference>
<dbReference type="Gene3D" id="3.40.50.2000">
    <property type="entry name" value="Glycogen Phosphorylase B"/>
    <property type="match status" value="2"/>
</dbReference>
<comment type="caution">
    <text evidence="1">The sequence shown here is derived from an EMBL/GenBank/DDBJ whole genome shotgun (WGS) entry which is preliminary data.</text>
</comment>
<accession>A0A1H3U0B7</accession>
<evidence type="ECO:0000313" key="2">
    <source>
        <dbReference type="Proteomes" id="UP000199663"/>
    </source>
</evidence>